<feature type="region of interest" description="Disordered" evidence="1">
    <location>
        <begin position="186"/>
        <end position="212"/>
    </location>
</feature>
<name>A0A6J4Q3Q0_9ACTN</name>
<accession>A0A6J4Q3Q0</accession>
<gene>
    <name evidence="2" type="ORF">AVDCRST_MAG35-2365</name>
</gene>
<dbReference type="EC" id="2.3.2.6" evidence="2"/>
<dbReference type="AlphaFoldDB" id="A0A6J4Q3Q0"/>
<organism evidence="2">
    <name type="scientific">uncultured Quadrisphaera sp</name>
    <dbReference type="NCBI Taxonomy" id="904978"/>
    <lineage>
        <taxon>Bacteria</taxon>
        <taxon>Bacillati</taxon>
        <taxon>Actinomycetota</taxon>
        <taxon>Actinomycetes</taxon>
        <taxon>Kineosporiales</taxon>
        <taxon>Kineosporiaceae</taxon>
        <taxon>Quadrisphaera</taxon>
        <taxon>environmental samples</taxon>
    </lineage>
</organism>
<feature type="compositionally biased region" description="Low complexity" evidence="1">
    <location>
        <begin position="95"/>
        <end position="104"/>
    </location>
</feature>
<protein>
    <submittedName>
        <fullName evidence="2">Leucyl/phenylalanyl-tRNA--protein transferase</fullName>
        <ecNumber evidence="2">2.3.2.6</ecNumber>
    </submittedName>
</protein>
<keyword evidence="2" id="KW-0012">Acyltransferase</keyword>
<proteinExistence type="predicted"/>
<sequence length="212" mass="22059">WGATSPRAPCWPPTGRACSRWAWAAAGRGRSAGGAPTRAGSCPWTACASPAPWRARCAAPRCASTRPSPPWSPAAPTRAAPAGGSPPTSLPPTRPCTSWGGRTRWRRGWTASSPAASTGSPWAACSPGSRCSPAAPTPPRPPWWAWSRCSATATTGTASSTSSGAPSTWRAWGWWTCRARSTCAGWSWRSAPPRRGGRPAPRSAPGRPVIGH</sequence>
<reference evidence="2" key="1">
    <citation type="submission" date="2020-02" db="EMBL/GenBank/DDBJ databases">
        <authorList>
            <person name="Meier V. D."/>
        </authorList>
    </citation>
    <scope>NUCLEOTIDE SEQUENCE</scope>
    <source>
        <strain evidence="2">AVDCRST_MAG35</strain>
    </source>
</reference>
<feature type="region of interest" description="Disordered" evidence="1">
    <location>
        <begin position="65"/>
        <end position="104"/>
    </location>
</feature>
<feature type="non-terminal residue" evidence="2">
    <location>
        <position position="212"/>
    </location>
</feature>
<feature type="compositionally biased region" description="Low complexity" evidence="1">
    <location>
        <begin position="189"/>
        <end position="212"/>
    </location>
</feature>
<feature type="compositionally biased region" description="Low complexity" evidence="1">
    <location>
        <begin position="74"/>
        <end position="87"/>
    </location>
</feature>
<evidence type="ECO:0000256" key="1">
    <source>
        <dbReference type="SAM" id="MobiDB-lite"/>
    </source>
</evidence>
<dbReference type="GO" id="GO:0008914">
    <property type="term" value="F:leucyl-tRNA--protein transferase activity"/>
    <property type="evidence" value="ECO:0007669"/>
    <property type="project" value="UniProtKB-EC"/>
</dbReference>
<feature type="non-terminal residue" evidence="2">
    <location>
        <position position="1"/>
    </location>
</feature>
<evidence type="ECO:0000313" key="2">
    <source>
        <dbReference type="EMBL" id="CAA9427226.1"/>
    </source>
</evidence>
<dbReference type="EMBL" id="CADCUY010000484">
    <property type="protein sequence ID" value="CAA9427226.1"/>
    <property type="molecule type" value="Genomic_DNA"/>
</dbReference>
<keyword evidence="2" id="KW-0808">Transferase</keyword>